<protein>
    <submittedName>
        <fullName evidence="1">Uncharacterized protein</fullName>
    </submittedName>
</protein>
<dbReference type="EMBL" id="CM047738">
    <property type="protein sequence ID" value="KAJ0044347.1"/>
    <property type="molecule type" value="Genomic_DNA"/>
</dbReference>
<accession>A0ACC0Z0A9</accession>
<proteinExistence type="predicted"/>
<keyword evidence="2" id="KW-1185">Reference proteome</keyword>
<evidence type="ECO:0000313" key="1">
    <source>
        <dbReference type="EMBL" id="KAJ0044347.1"/>
    </source>
</evidence>
<sequence length="121" mass="13695">MASFSGSIRTIRELFEELEKSFVQASSYSPPPKHTARSETPPLSSLHPATTDQRLASATTVHHRLPFFTSLLPQGNIKIVIPKWVFCSQLHYYNQFIHAWVGITSWIVILNGTVLFEALKK</sequence>
<comment type="caution">
    <text evidence="1">The sequence shown here is derived from an EMBL/GenBank/DDBJ whole genome shotgun (WGS) entry which is preliminary data.</text>
</comment>
<name>A0ACC0Z0A9_9ROSI</name>
<reference evidence="2" key="1">
    <citation type="journal article" date="2023" name="G3 (Bethesda)">
        <title>Genome assembly and association tests identify interacting loci associated with vigor, precocity, and sex in interspecific pistachio rootstocks.</title>
        <authorList>
            <person name="Palmer W."/>
            <person name="Jacygrad E."/>
            <person name="Sagayaradj S."/>
            <person name="Cavanaugh K."/>
            <person name="Han R."/>
            <person name="Bertier L."/>
            <person name="Beede B."/>
            <person name="Kafkas S."/>
            <person name="Golino D."/>
            <person name="Preece J."/>
            <person name="Michelmore R."/>
        </authorList>
    </citation>
    <scope>NUCLEOTIDE SEQUENCE [LARGE SCALE GENOMIC DNA]</scope>
</reference>
<evidence type="ECO:0000313" key="2">
    <source>
        <dbReference type="Proteomes" id="UP001163603"/>
    </source>
</evidence>
<gene>
    <name evidence="1" type="ORF">Pint_04672</name>
</gene>
<organism evidence="1 2">
    <name type="scientific">Pistacia integerrima</name>
    <dbReference type="NCBI Taxonomy" id="434235"/>
    <lineage>
        <taxon>Eukaryota</taxon>
        <taxon>Viridiplantae</taxon>
        <taxon>Streptophyta</taxon>
        <taxon>Embryophyta</taxon>
        <taxon>Tracheophyta</taxon>
        <taxon>Spermatophyta</taxon>
        <taxon>Magnoliopsida</taxon>
        <taxon>eudicotyledons</taxon>
        <taxon>Gunneridae</taxon>
        <taxon>Pentapetalae</taxon>
        <taxon>rosids</taxon>
        <taxon>malvids</taxon>
        <taxon>Sapindales</taxon>
        <taxon>Anacardiaceae</taxon>
        <taxon>Pistacia</taxon>
    </lineage>
</organism>
<dbReference type="Proteomes" id="UP001163603">
    <property type="component" value="Chromosome 3"/>
</dbReference>